<dbReference type="GO" id="GO:0005886">
    <property type="term" value="C:plasma membrane"/>
    <property type="evidence" value="ECO:0007669"/>
    <property type="project" value="TreeGrafter"/>
</dbReference>
<evidence type="ECO:0000313" key="7">
    <source>
        <dbReference type="EMBL" id="ADD96015.1"/>
    </source>
</evidence>
<dbReference type="Pfam" id="PF07690">
    <property type="entry name" value="MFS_1"/>
    <property type="match status" value="1"/>
</dbReference>
<feature type="transmembrane region" description="Helical" evidence="5">
    <location>
        <begin position="343"/>
        <end position="365"/>
    </location>
</feature>
<sequence>MLRNKFVLDMNGYQWLVIFAAWLGWGFDVFDGLLFNYVAPNCVPTLLGLPLGSAEAKAATLEWTGILTSVLLIGWAIGGILFGKIADAIGRTRTLMLTMLLYSLGTAACAFAPNIWVLLLCRIIASLGIGGEWAAGAAMVAEVVPENRRVEAGALLYTSAPMGLFLATFVTFQVTTVYFPDPTVSWRYVFLFGLIPAAVAFLVRLFVKEPERWKHIANGSRAKIRELFTPQYRRVTLGGLAMAVTALIMWWSCNAFIPVVSKGLAAREAALLGLDAAATESMGQSWIKTATNSFNLGGLIGTLLTIPAAKTLGRKKMFLIYFLASAASIMAAFGLEMEPHTRLYFYFPIGLTVFGVFGSFTYYLPELFPTRLRGTGAGFTYNVGRIIAAGGPFLVGNIAAAGVNALDSAMNVLFWVGAVPLIGVLLLPIVTETKGRNLLD</sequence>
<dbReference type="AlphaFoldDB" id="D6PJW4"/>
<feature type="transmembrane region" description="Helical" evidence="5">
    <location>
        <begin position="12"/>
        <end position="30"/>
    </location>
</feature>
<comment type="subcellular location">
    <subcellularLocation>
        <location evidence="1">Membrane</location>
        <topology evidence="1">Multi-pass membrane protein</topology>
    </subcellularLocation>
</comment>
<feature type="transmembrane region" description="Helical" evidence="5">
    <location>
        <begin position="412"/>
        <end position="430"/>
    </location>
</feature>
<feature type="transmembrane region" description="Helical" evidence="5">
    <location>
        <begin position="185"/>
        <end position="207"/>
    </location>
</feature>
<feature type="transmembrane region" description="Helical" evidence="5">
    <location>
        <begin position="95"/>
        <end position="117"/>
    </location>
</feature>
<dbReference type="PANTHER" id="PTHR23508">
    <property type="entry name" value="CARBOXYLIC ACID TRANSPORTER PROTEIN HOMOLOG"/>
    <property type="match status" value="1"/>
</dbReference>
<accession>D6PJW4</accession>
<dbReference type="InterPro" id="IPR011701">
    <property type="entry name" value="MFS"/>
</dbReference>
<dbReference type="EMBL" id="GU943114">
    <property type="protein sequence ID" value="ADD96015.1"/>
    <property type="molecule type" value="Genomic_DNA"/>
</dbReference>
<feature type="domain" description="Major facilitator superfamily (MFS) profile" evidence="6">
    <location>
        <begin position="17"/>
        <end position="435"/>
    </location>
</feature>
<feature type="transmembrane region" description="Helical" evidence="5">
    <location>
        <begin position="318"/>
        <end position="337"/>
    </location>
</feature>
<evidence type="ECO:0000256" key="3">
    <source>
        <dbReference type="ARBA" id="ARBA00022989"/>
    </source>
</evidence>
<dbReference type="InterPro" id="IPR020846">
    <property type="entry name" value="MFS_dom"/>
</dbReference>
<dbReference type="SUPFAM" id="SSF103473">
    <property type="entry name" value="MFS general substrate transporter"/>
    <property type="match status" value="1"/>
</dbReference>
<keyword evidence="4 5" id="KW-0472">Membrane</keyword>
<dbReference type="PROSITE" id="PS50850">
    <property type="entry name" value="MFS"/>
    <property type="match status" value="1"/>
</dbReference>
<feature type="transmembrane region" description="Helical" evidence="5">
    <location>
        <begin position="63"/>
        <end position="83"/>
    </location>
</feature>
<feature type="transmembrane region" description="Helical" evidence="5">
    <location>
        <begin position="235"/>
        <end position="257"/>
    </location>
</feature>
<dbReference type="PANTHER" id="PTHR23508:SF10">
    <property type="entry name" value="CARBOXYLIC ACID TRANSPORTER PROTEIN HOMOLOG"/>
    <property type="match status" value="1"/>
</dbReference>
<name>D6PJW4_9ZZZZ</name>
<dbReference type="InterPro" id="IPR036259">
    <property type="entry name" value="MFS_trans_sf"/>
</dbReference>
<evidence type="ECO:0000256" key="5">
    <source>
        <dbReference type="SAM" id="Phobius"/>
    </source>
</evidence>
<evidence type="ECO:0000256" key="2">
    <source>
        <dbReference type="ARBA" id="ARBA00022692"/>
    </source>
</evidence>
<dbReference type="Gene3D" id="1.20.1250.20">
    <property type="entry name" value="MFS general substrate transporter like domains"/>
    <property type="match status" value="2"/>
</dbReference>
<keyword evidence="7" id="KW-0762">Sugar transport</keyword>
<feature type="transmembrane region" description="Helical" evidence="5">
    <location>
        <begin position="123"/>
        <end position="144"/>
    </location>
</feature>
<protein>
    <submittedName>
        <fullName evidence="7">Sugar transporter</fullName>
    </submittedName>
</protein>
<proteinExistence type="predicted"/>
<evidence type="ECO:0000256" key="4">
    <source>
        <dbReference type="ARBA" id="ARBA00023136"/>
    </source>
</evidence>
<feature type="transmembrane region" description="Helical" evidence="5">
    <location>
        <begin position="156"/>
        <end position="179"/>
    </location>
</feature>
<reference evidence="7" key="1">
    <citation type="journal article" date="2010" name="ISME J.">
        <title>Metagenome of the Mediterranean deep chlorophyll maximum studied by direct and fosmid library 454 pyrosequencing.</title>
        <authorList>
            <person name="Ghai R."/>
            <person name="Martin-Cuadrado A.B."/>
            <person name="Molto A.G."/>
            <person name="Heredia I.G."/>
            <person name="Cabrera R."/>
            <person name="Martin J."/>
            <person name="Verdu M."/>
            <person name="Deschamps P."/>
            <person name="Moreira D."/>
            <person name="Lopez-Garcia P."/>
            <person name="Mira A."/>
            <person name="Rodriguez-Valera F."/>
        </authorList>
    </citation>
    <scope>NUCLEOTIDE SEQUENCE</scope>
</reference>
<organism evidence="7">
    <name type="scientific">uncultured organism MedDCM-OCT-S04-C138</name>
    <dbReference type="NCBI Taxonomy" id="743609"/>
    <lineage>
        <taxon>unclassified sequences</taxon>
        <taxon>environmental samples</taxon>
    </lineage>
</organism>
<keyword evidence="2 5" id="KW-0812">Transmembrane</keyword>
<feature type="transmembrane region" description="Helical" evidence="5">
    <location>
        <begin position="386"/>
        <end position="406"/>
    </location>
</feature>
<evidence type="ECO:0000256" key="1">
    <source>
        <dbReference type="ARBA" id="ARBA00004141"/>
    </source>
</evidence>
<keyword evidence="7" id="KW-0813">Transport</keyword>
<keyword evidence="3 5" id="KW-1133">Transmembrane helix</keyword>
<evidence type="ECO:0000259" key="6">
    <source>
        <dbReference type="PROSITE" id="PS50850"/>
    </source>
</evidence>
<dbReference type="GO" id="GO:0046943">
    <property type="term" value="F:carboxylic acid transmembrane transporter activity"/>
    <property type="evidence" value="ECO:0007669"/>
    <property type="project" value="TreeGrafter"/>
</dbReference>